<reference evidence="2" key="1">
    <citation type="submission" date="2009-06" db="EMBL/GenBank/DDBJ databases">
        <title>Complete sequence of chromosome 1 of Variovorax paradoxus S110.</title>
        <authorList>
            <consortium name="US DOE Joint Genome Institute"/>
            <person name="Lucas S."/>
            <person name="Copeland A."/>
            <person name="Lapidus A."/>
            <person name="Glavina del Rio T."/>
            <person name="Tice H."/>
            <person name="Bruce D."/>
            <person name="Goodwin L."/>
            <person name="Pitluck S."/>
            <person name="Chertkov O."/>
            <person name="Brettin T."/>
            <person name="Detter J.C."/>
            <person name="Han C."/>
            <person name="Larimer F."/>
            <person name="Land M."/>
            <person name="Hauser L."/>
            <person name="Kyrpides N."/>
            <person name="Ovchinnikova G."/>
            <person name="Orwin P."/>
            <person name="Leadbetter J.R."/>
            <person name="Spain J.C."/>
            <person name="Han J.I."/>
        </authorList>
    </citation>
    <scope>NUCLEOTIDE SEQUENCE</scope>
    <source>
        <strain evidence="2">S110</strain>
    </source>
</reference>
<evidence type="ECO:0008006" key="3">
    <source>
        <dbReference type="Google" id="ProtNLM"/>
    </source>
</evidence>
<dbReference type="AlphaFoldDB" id="C5CLD9"/>
<keyword evidence="1" id="KW-0175">Coiled coil</keyword>
<name>C5CLD9_VARPS</name>
<dbReference type="Pfam" id="PF13148">
    <property type="entry name" value="DUF3987"/>
    <property type="match status" value="1"/>
</dbReference>
<dbReference type="InterPro" id="IPR025048">
    <property type="entry name" value="DUF3987"/>
</dbReference>
<evidence type="ECO:0000256" key="1">
    <source>
        <dbReference type="SAM" id="Coils"/>
    </source>
</evidence>
<dbReference type="eggNOG" id="COG4983">
    <property type="taxonomic scope" value="Bacteria"/>
</dbReference>
<dbReference type="HOGENOM" id="CLU_020866_2_1_4"/>
<proteinExistence type="predicted"/>
<dbReference type="STRING" id="543728.Vapar_0680"/>
<dbReference type="KEGG" id="vap:Vapar_0680"/>
<protein>
    <recommendedName>
        <fullName evidence="3">DUF3987 domain-containing protein</fullName>
    </recommendedName>
</protein>
<dbReference type="EMBL" id="CP001635">
    <property type="protein sequence ID" value="ACS17334.1"/>
    <property type="molecule type" value="Genomic_DNA"/>
</dbReference>
<gene>
    <name evidence="2" type="ordered locus">Vapar_0680</name>
</gene>
<evidence type="ECO:0000313" key="2">
    <source>
        <dbReference type="EMBL" id="ACS17334.1"/>
    </source>
</evidence>
<organism evidence="2">
    <name type="scientific">Variovorax paradoxus (strain S110)</name>
    <dbReference type="NCBI Taxonomy" id="543728"/>
    <lineage>
        <taxon>Bacteria</taxon>
        <taxon>Pseudomonadati</taxon>
        <taxon>Pseudomonadota</taxon>
        <taxon>Betaproteobacteria</taxon>
        <taxon>Burkholderiales</taxon>
        <taxon>Comamonadaceae</taxon>
        <taxon>Variovorax</taxon>
    </lineage>
</organism>
<dbReference type="OrthoDB" id="9067983at2"/>
<accession>C5CLD9</accession>
<sequence length="505" mass="56878">MKLRDLPLQLPDPSEDYFPGYALPKPAANAHAEGVRNIKAPAPLIFASMLASLSIACMGKTIVERPNGMRSLCVVNPLTLGTSGERKSAADRVFAKPVKIFQEQHEERYTKRLHSHLLEMDRWETKKQDLEHELKRARKKELPTDELESELEKLSLAKPVRPKGYKLISEDVTPQGFLKMLHEHHPVGGIFSSEGGTVLDAQTLRNLGIFNKLWDGDPIHVERASRESFVIRDGRVMVALMVQPGILMESILKNGNAFREIGFAARALMSYPASNKGLRPMDGLPPEWTACEQYNDRITQLLKRNYPEDPESSEDIVLTFCTEGKQAWIADFNMVEREMGPNGYYADVSDAASKYSENVARVAALFHCLESDEHVIGIDSVRSAISVCRWYLDQFKHIFGVKPLPPQELMDANALGVWLDGRCRLFNGPMAVPRNHILQYGPPDLRNKGRSHAALDMLINRGQIEIRRIKKTAWVLLNPHVFPVAPDANGWVHWPVPPGFFLGEQ</sequence>
<feature type="coiled-coil region" evidence="1">
    <location>
        <begin position="113"/>
        <end position="140"/>
    </location>
</feature>